<gene>
    <name evidence="1" type="ORF">SFRICE_038708</name>
</gene>
<protein>
    <submittedName>
        <fullName evidence="1">SFRICE_038708</fullName>
    </submittedName>
</protein>
<dbReference type="AlphaFoldDB" id="A0A2H1WG07"/>
<accession>A0A2H1WG07</accession>
<proteinExistence type="predicted"/>
<evidence type="ECO:0000313" key="1">
    <source>
        <dbReference type="EMBL" id="SOQ51991.1"/>
    </source>
</evidence>
<name>A0A2H1WG07_SPOFR</name>
<sequence>MSIDSTVFRKIPTLMNIKYLYKSNQSLEVGANTSFLRIKRKLVFSPVLWEGLQRYNFTYTNDTQTQNNIICGSHKELFRTGITPTTRCMAASFPAVAPTVQSKINEGVNLSSIQLALSCSKYGPYCELSRSGRPLRPHMPPASPAVQ</sequence>
<dbReference type="EMBL" id="ODYU01008413">
    <property type="protein sequence ID" value="SOQ51991.1"/>
    <property type="molecule type" value="Genomic_DNA"/>
</dbReference>
<organism evidence="1">
    <name type="scientific">Spodoptera frugiperda</name>
    <name type="common">Fall armyworm</name>
    <dbReference type="NCBI Taxonomy" id="7108"/>
    <lineage>
        <taxon>Eukaryota</taxon>
        <taxon>Metazoa</taxon>
        <taxon>Ecdysozoa</taxon>
        <taxon>Arthropoda</taxon>
        <taxon>Hexapoda</taxon>
        <taxon>Insecta</taxon>
        <taxon>Pterygota</taxon>
        <taxon>Neoptera</taxon>
        <taxon>Endopterygota</taxon>
        <taxon>Lepidoptera</taxon>
        <taxon>Glossata</taxon>
        <taxon>Ditrysia</taxon>
        <taxon>Noctuoidea</taxon>
        <taxon>Noctuidae</taxon>
        <taxon>Amphipyrinae</taxon>
        <taxon>Spodoptera</taxon>
    </lineage>
</organism>
<reference evidence="1" key="1">
    <citation type="submission" date="2016-07" db="EMBL/GenBank/DDBJ databases">
        <authorList>
            <person name="Bretaudeau A."/>
        </authorList>
    </citation>
    <scope>NUCLEOTIDE SEQUENCE</scope>
    <source>
        <strain evidence="1">Rice</strain>
        <tissue evidence="1">Whole body</tissue>
    </source>
</reference>